<dbReference type="EMBL" id="FNFO01000008">
    <property type="protein sequence ID" value="SDL79394.1"/>
    <property type="molecule type" value="Genomic_DNA"/>
</dbReference>
<dbReference type="SUPFAM" id="SSF51735">
    <property type="entry name" value="NAD(P)-binding Rossmann-fold domains"/>
    <property type="match status" value="1"/>
</dbReference>
<dbReference type="AlphaFoldDB" id="A0A1G9MZ41"/>
<reference evidence="3 4" key="1">
    <citation type="submission" date="2016-10" db="EMBL/GenBank/DDBJ databases">
        <authorList>
            <person name="de Groot N.N."/>
        </authorList>
    </citation>
    <scope>NUCLEOTIDE SEQUENCE [LARGE SCALE GENOMIC DNA]</scope>
    <source>
        <strain evidence="3 4">DSM 25186</strain>
    </source>
</reference>
<dbReference type="PANTHER" id="PTHR40459">
    <property type="entry name" value="CONSERVED HYPOTHETICAL ALANINE AND LEUCINE RICH PROTEIN"/>
    <property type="match status" value="1"/>
</dbReference>
<feature type="domain" description="DUF2520" evidence="2">
    <location>
        <begin position="133"/>
        <end position="257"/>
    </location>
</feature>
<feature type="domain" description="Putative oxidoreductase/dehydrogenase Rossmann-like" evidence="1">
    <location>
        <begin position="4"/>
        <end position="115"/>
    </location>
</feature>
<name>A0A1G9MZ41_9BACT</name>
<evidence type="ECO:0000313" key="4">
    <source>
        <dbReference type="Proteomes" id="UP000198510"/>
    </source>
</evidence>
<dbReference type="SUPFAM" id="SSF48179">
    <property type="entry name" value="6-phosphogluconate dehydrogenase C-terminal domain-like"/>
    <property type="match status" value="1"/>
</dbReference>
<accession>A0A1G9MZ41</accession>
<proteinExistence type="predicted"/>
<dbReference type="InterPro" id="IPR008927">
    <property type="entry name" value="6-PGluconate_DH-like_C_sf"/>
</dbReference>
<dbReference type="PANTHER" id="PTHR40459:SF1">
    <property type="entry name" value="CONSERVED HYPOTHETICAL ALANINE AND LEUCINE RICH PROTEIN"/>
    <property type="match status" value="1"/>
</dbReference>
<protein>
    <submittedName>
        <fullName evidence="3">Predicted oxidoreductase, contains short-chain dehydrogenase (SDR) and DUF2520 domains</fullName>
    </submittedName>
</protein>
<dbReference type="InterPro" id="IPR019665">
    <property type="entry name" value="OxRdtase/DH_put_Rossmann_dom"/>
</dbReference>
<dbReference type="InterPro" id="IPR036291">
    <property type="entry name" value="NAD(P)-bd_dom_sf"/>
</dbReference>
<dbReference type="Pfam" id="PF10727">
    <property type="entry name" value="Rossmann-like"/>
    <property type="match status" value="1"/>
</dbReference>
<evidence type="ECO:0000259" key="2">
    <source>
        <dbReference type="Pfam" id="PF10728"/>
    </source>
</evidence>
<dbReference type="Pfam" id="PF10728">
    <property type="entry name" value="DUF2520"/>
    <property type="match status" value="1"/>
</dbReference>
<dbReference type="InterPro" id="IPR037108">
    <property type="entry name" value="TM1727-like_C_sf"/>
</dbReference>
<evidence type="ECO:0000313" key="3">
    <source>
        <dbReference type="EMBL" id="SDL79394.1"/>
    </source>
</evidence>
<dbReference type="RefSeq" id="WP_089684997.1">
    <property type="nucleotide sequence ID" value="NZ_FNFO01000008.1"/>
</dbReference>
<dbReference type="Proteomes" id="UP000198510">
    <property type="component" value="Unassembled WGS sequence"/>
</dbReference>
<dbReference type="OrthoDB" id="9810755at2"/>
<dbReference type="STRING" id="1075417.SAMN05421823_108128"/>
<dbReference type="Gene3D" id="1.10.1040.20">
    <property type="entry name" value="ProC-like, C-terminal domain"/>
    <property type="match status" value="1"/>
</dbReference>
<evidence type="ECO:0000259" key="1">
    <source>
        <dbReference type="Pfam" id="PF10727"/>
    </source>
</evidence>
<dbReference type="Gene3D" id="3.40.50.720">
    <property type="entry name" value="NAD(P)-binding Rossmann-like Domain"/>
    <property type="match status" value="1"/>
</dbReference>
<gene>
    <name evidence="3" type="ORF">SAMN05421823_108128</name>
</gene>
<dbReference type="InterPro" id="IPR018931">
    <property type="entry name" value="DUF2520"/>
</dbReference>
<sequence length="263" mass="29023">MKPSVAFIGAGRVAWHLAPALDRAGYAVQEVWSRYESSRRFLCYRLAQASTSQPTPHASLDFSTSTARLLVIAVTDEALPQVAATLVPPPEALVVHTSGSTPLAVLDRFPKRGVLYPLQTFSKEQEVDFRNVPLLVEGHNEATASFLSQLAHELGGPVHHADSTQRLTLHLAAVLTNNFPNYLYTLAQQLLKNAHLDVGLLAPLWQETFQKAAALGPQEAQTGPARRGDRRIIDLHQQLLTAQPDLLTLYRLLSESILHHYHV</sequence>
<keyword evidence="4" id="KW-1185">Reference proteome</keyword>
<organism evidence="3 4">
    <name type="scientific">Catalinimonas alkaloidigena</name>
    <dbReference type="NCBI Taxonomy" id="1075417"/>
    <lineage>
        <taxon>Bacteria</taxon>
        <taxon>Pseudomonadati</taxon>
        <taxon>Bacteroidota</taxon>
        <taxon>Cytophagia</taxon>
        <taxon>Cytophagales</taxon>
        <taxon>Catalimonadaceae</taxon>
        <taxon>Catalinimonas</taxon>
    </lineage>
</organism>